<evidence type="ECO:0000313" key="3">
    <source>
        <dbReference type="Proteomes" id="UP000823561"/>
    </source>
</evidence>
<gene>
    <name evidence="2" type="ORF">AALO_G00192390</name>
</gene>
<name>A0AAV6G5L6_9TELE</name>
<keyword evidence="3" id="KW-1185">Reference proteome</keyword>
<accession>A0AAV6G5L6</accession>
<keyword evidence="1" id="KW-0472">Membrane</keyword>
<feature type="transmembrane region" description="Helical" evidence="1">
    <location>
        <begin position="32"/>
        <end position="61"/>
    </location>
</feature>
<keyword evidence="1" id="KW-0812">Transmembrane</keyword>
<keyword evidence="1" id="KW-1133">Transmembrane helix</keyword>
<dbReference type="EMBL" id="JADWDJ010000014">
    <property type="protein sequence ID" value="KAG5270419.1"/>
    <property type="molecule type" value="Genomic_DNA"/>
</dbReference>
<dbReference type="Proteomes" id="UP000823561">
    <property type="component" value="Chromosome 14"/>
</dbReference>
<proteinExistence type="predicted"/>
<evidence type="ECO:0000313" key="2">
    <source>
        <dbReference type="EMBL" id="KAG5270419.1"/>
    </source>
</evidence>
<comment type="caution">
    <text evidence="2">The sequence shown here is derived from an EMBL/GenBank/DDBJ whole genome shotgun (WGS) entry which is preliminary data.</text>
</comment>
<reference evidence="2" key="1">
    <citation type="submission" date="2020-10" db="EMBL/GenBank/DDBJ databases">
        <title>Chromosome-scale genome assembly of the Allis shad, Alosa alosa.</title>
        <authorList>
            <person name="Margot Z."/>
            <person name="Christophe K."/>
            <person name="Cabau C."/>
            <person name="Louis A."/>
            <person name="Berthelot C."/>
            <person name="Parey E."/>
            <person name="Roest Crollius H."/>
            <person name="Montfort J."/>
            <person name="Robinson-Rechavi M."/>
            <person name="Bucao C."/>
            <person name="Bouchez O."/>
            <person name="Gislard M."/>
            <person name="Lluch J."/>
            <person name="Milhes M."/>
            <person name="Lampietro C."/>
            <person name="Lopez Roques C."/>
            <person name="Donnadieu C."/>
            <person name="Braasch I."/>
            <person name="Desvignes T."/>
            <person name="Postlethwait J."/>
            <person name="Bobe J."/>
            <person name="Guiguen Y."/>
        </authorList>
    </citation>
    <scope>NUCLEOTIDE SEQUENCE</scope>
    <source>
        <strain evidence="2">M-15738</strain>
        <tissue evidence="2">Blood</tissue>
    </source>
</reference>
<dbReference type="AlphaFoldDB" id="A0AAV6G5L6"/>
<sequence>MSIPQIFGCLSKERLCCADESRRFFCNATNDFFSATACTISSLSCLLFIFTLCHLCHLYIFPMDPGISGSMGKNASFTSEMPCLRNKGQPSLTDFK</sequence>
<evidence type="ECO:0000256" key="1">
    <source>
        <dbReference type="SAM" id="Phobius"/>
    </source>
</evidence>
<organism evidence="2 3">
    <name type="scientific">Alosa alosa</name>
    <name type="common">allis shad</name>
    <dbReference type="NCBI Taxonomy" id="278164"/>
    <lineage>
        <taxon>Eukaryota</taxon>
        <taxon>Metazoa</taxon>
        <taxon>Chordata</taxon>
        <taxon>Craniata</taxon>
        <taxon>Vertebrata</taxon>
        <taxon>Euteleostomi</taxon>
        <taxon>Actinopterygii</taxon>
        <taxon>Neopterygii</taxon>
        <taxon>Teleostei</taxon>
        <taxon>Clupei</taxon>
        <taxon>Clupeiformes</taxon>
        <taxon>Clupeoidei</taxon>
        <taxon>Clupeidae</taxon>
        <taxon>Alosa</taxon>
    </lineage>
</organism>
<protein>
    <submittedName>
        <fullName evidence="2">Uncharacterized protein</fullName>
    </submittedName>
</protein>